<evidence type="ECO:0000313" key="3">
    <source>
        <dbReference type="EMBL" id="TWU40827.1"/>
    </source>
</evidence>
<dbReference type="InterPro" id="IPR027417">
    <property type="entry name" value="P-loop_NTPase"/>
</dbReference>
<feature type="compositionally biased region" description="Gly residues" evidence="1">
    <location>
        <begin position="1160"/>
        <end position="1186"/>
    </location>
</feature>
<feature type="domain" description="DUF4332" evidence="2">
    <location>
        <begin position="1285"/>
        <end position="1408"/>
    </location>
</feature>
<sequence>MLLERIDIDAHGSLYRVELGPFAEHLNVVCGPEGSGKTAIARFIRDSLADRDYPLGMMSSSSGRVVWADRNGLVHCRREQDGTAHGRRSVKFESRGTTADEIGALNHCWIGTLDTQTAASRAADSIQLPESIIDGVITDTSITNVARVVSACIRSGLDAPETYRSVSMDGSGRYFVRDGYTDDPQQLDDGEHRTRRRQLAEVESELARIEPGLPRHASLVARRDEVTRRLATYRHPRRGPVETYTSDVDRTRLQQLHERAMQLRSREGELRRWIADLDSQLRSASTTPSYRSRSTGAAESYRYEGAVQDEKLRRQLDDLDAQMIRWRRALLEVRGLREAILAMHDRGVASATDAYPFTESPIDSSRWRRHDLDGFLHAIDRHDPSRGWKDFYSDRVYHTDLESRVDSATRQIDWLLQRYAVAGDLNHDWYHALPQSDAFGNTTLEETLRAIRSDLRQASQFVRNRQTVASKSTEELRELSRSEQWLVAAMDQLMRHRESLLGHYTPAERNQTRDWASHQQWLRERYGNERAERVSELHQTTAELEACFAEATRVRRAMRQLPVVETVSVPYGHENVDRETLTAELHGIEQKLAQLSRVQWLRSRASQLREQLRTVRTPRYTGSPVSDAASSWLVRLSGGRLRRVDWPDAPLRSPHTEMTSVRLVTIDGRDENQCPAADRALAVIAVRMAAGELLARLGKTLPLVIETARELTGCDADHGNRPLRESSVDSAFFHPCQDGRFNHPIASALRDYAQSGRQVLLLTSDTVLADQTARVGGRSFTLHPERIVHPHRPLWRPQYTPESYVGPHPHLYGDEVVGESPRYARSRRDVAVDVNRDFDMAWREAYGMYDPCDVPRHEVPEHRTDRAARPTSTRPVNASHYRDGHYYADAYTTSPTSAEGESVVRSAQDHGPARPFVAGGELCRVQRAETAEPAFFLTVDSPIDQAPSIDSVAAARLRGLSVTHVTHLMQQDPNRLADALGLANVDAKTIRRWQSECRLVCRVPKLRGFDARVLVGCGVTDPAQLASTHPTDLLQSVEDFLATEQGQKVLLSGSSRELSRITSWIAAANSWGIENSSRYVDGRTLRRRARVGRNLDNAFDRDRYDYDADGGSVRYGIRGVVDERDDRPRRRSTGRNGSVVEGGVGVRKQRGSTSRSSSGSGSGLGSGNGSGSGSGSGSGNGSGSGSGRSRRRRSSRTNRSINRTRRDRDVVRMNDEASERDHQTERDHHDRSARDRSARDRSARDRSARDRRSYERSERTAQPARDSEGELRFYLQRDSPVVDAPSIGPRMAERLHVLGIYTVDDLVKANAESVAAKLKNRRIDGATVLAWQQQATLVCRIPMLRGHDAQLLVAAEVTTAEDVAAENAGDLFRRIDPISRSREGRRIVRGGKLPDLEEITEWIAYAQQHRELKAA</sequence>
<reference evidence="3 4" key="1">
    <citation type="submission" date="2019-02" db="EMBL/GenBank/DDBJ databases">
        <title>Deep-cultivation of Planctomycetes and their phenomic and genomic characterization uncovers novel biology.</title>
        <authorList>
            <person name="Wiegand S."/>
            <person name="Jogler M."/>
            <person name="Boedeker C."/>
            <person name="Pinto D."/>
            <person name="Vollmers J."/>
            <person name="Rivas-Marin E."/>
            <person name="Kohn T."/>
            <person name="Peeters S.H."/>
            <person name="Heuer A."/>
            <person name="Rast P."/>
            <person name="Oberbeckmann S."/>
            <person name="Bunk B."/>
            <person name="Jeske O."/>
            <person name="Meyerdierks A."/>
            <person name="Storesund J.E."/>
            <person name="Kallscheuer N."/>
            <person name="Luecker S."/>
            <person name="Lage O.M."/>
            <person name="Pohl T."/>
            <person name="Merkel B.J."/>
            <person name="Hornburger P."/>
            <person name="Mueller R.-W."/>
            <person name="Bruemmer F."/>
            <person name="Labrenz M."/>
            <person name="Spormann A.M."/>
            <person name="Op Den Camp H."/>
            <person name="Overmann J."/>
            <person name="Amann R."/>
            <person name="Jetten M.S.M."/>
            <person name="Mascher T."/>
            <person name="Medema M.H."/>
            <person name="Devos D.P."/>
            <person name="Kaster A.-K."/>
            <person name="Ovreas L."/>
            <person name="Rohde M."/>
            <person name="Galperin M.Y."/>
            <person name="Jogler C."/>
        </authorList>
    </citation>
    <scope>NUCLEOTIDE SEQUENCE [LARGE SCALE GENOMIC DNA]</scope>
    <source>
        <strain evidence="3 4">Poly41</strain>
    </source>
</reference>
<comment type="caution">
    <text evidence="3">The sequence shown here is derived from an EMBL/GenBank/DDBJ whole genome shotgun (WGS) entry which is preliminary data.</text>
</comment>
<feature type="domain" description="DUF4332" evidence="2">
    <location>
        <begin position="949"/>
        <end position="1069"/>
    </location>
</feature>
<gene>
    <name evidence="3" type="ORF">Poly41_16620</name>
</gene>
<dbReference type="Pfam" id="PF14229">
    <property type="entry name" value="DUF4332"/>
    <property type="match status" value="2"/>
</dbReference>
<proteinExistence type="predicted"/>
<feature type="region of interest" description="Disordered" evidence="1">
    <location>
        <begin position="890"/>
        <end position="911"/>
    </location>
</feature>
<name>A0A5C6DYC0_9BACT</name>
<dbReference type="EMBL" id="SJPV01000002">
    <property type="protein sequence ID" value="TWU40827.1"/>
    <property type="molecule type" value="Genomic_DNA"/>
</dbReference>
<dbReference type="PANTHER" id="PTHR31294">
    <property type="match status" value="1"/>
</dbReference>
<dbReference type="Gene3D" id="3.40.50.300">
    <property type="entry name" value="P-loop containing nucleotide triphosphate hydrolases"/>
    <property type="match status" value="1"/>
</dbReference>
<accession>A0A5C6DYC0</accession>
<keyword evidence="4" id="KW-1185">Reference proteome</keyword>
<dbReference type="OrthoDB" id="219171at2"/>
<feature type="region of interest" description="Disordered" evidence="1">
    <location>
        <begin position="1119"/>
        <end position="1271"/>
    </location>
</feature>
<evidence type="ECO:0000259" key="2">
    <source>
        <dbReference type="Pfam" id="PF14229"/>
    </source>
</evidence>
<evidence type="ECO:0000256" key="1">
    <source>
        <dbReference type="SAM" id="MobiDB-lite"/>
    </source>
</evidence>
<dbReference type="PANTHER" id="PTHR31294:SF8">
    <property type="entry name" value="KERATIN-ASSOCIATED PROTEIN 21-1-RELATED"/>
    <property type="match status" value="1"/>
</dbReference>
<dbReference type="Gene3D" id="1.10.150.20">
    <property type="entry name" value="5' to 3' exonuclease, C-terminal subdomain"/>
    <property type="match status" value="1"/>
</dbReference>
<dbReference type="SUPFAM" id="SSF52540">
    <property type="entry name" value="P-loop containing nucleoside triphosphate hydrolases"/>
    <property type="match status" value="1"/>
</dbReference>
<dbReference type="InterPro" id="IPR025567">
    <property type="entry name" value="DUF4332"/>
</dbReference>
<protein>
    <recommendedName>
        <fullName evidence="2">DUF4332 domain-containing protein</fullName>
    </recommendedName>
</protein>
<feature type="compositionally biased region" description="Basic and acidic residues" evidence="1">
    <location>
        <begin position="1204"/>
        <end position="1271"/>
    </location>
</feature>
<organism evidence="3 4">
    <name type="scientific">Novipirellula artificiosorum</name>
    <dbReference type="NCBI Taxonomy" id="2528016"/>
    <lineage>
        <taxon>Bacteria</taxon>
        <taxon>Pseudomonadati</taxon>
        <taxon>Planctomycetota</taxon>
        <taxon>Planctomycetia</taxon>
        <taxon>Pirellulales</taxon>
        <taxon>Pirellulaceae</taxon>
        <taxon>Novipirellula</taxon>
    </lineage>
</organism>
<dbReference type="RefSeq" id="WP_146525363.1">
    <property type="nucleotide sequence ID" value="NZ_SJPV01000002.1"/>
</dbReference>
<evidence type="ECO:0000313" key="4">
    <source>
        <dbReference type="Proteomes" id="UP000319143"/>
    </source>
</evidence>
<dbReference type="Proteomes" id="UP000319143">
    <property type="component" value="Unassembled WGS sequence"/>
</dbReference>
<feature type="region of interest" description="Disordered" evidence="1">
    <location>
        <begin position="861"/>
        <end position="880"/>
    </location>
</feature>